<keyword evidence="5" id="KW-1185">Reference proteome</keyword>
<dbReference type="InterPro" id="IPR007428">
    <property type="entry name" value="MlaA"/>
</dbReference>
<keyword evidence="2 3" id="KW-0732">Signal</keyword>
<name>A0A944D9X2_DENI1</name>
<sequence length="276" mass="29826">MGAKTMGKTPMRRALAALLATVAVAGCATAGDPRDPWEGYNRAMYSFNEGVDKAVFKPLAIGYDEVAPLPVKAAVGNFFGNIEDLWTGLNNLLQGKGGDGAADIGRVLINTTVGILGVFDVATEMGMEKRDEDFGQTLAVWGVSDGPYFVVPFFGPRTLRDAVALPADLYGNSWVQPADIAARNTTTGLKMVHARASLLGADRAATQGSLDKYAYIRDFYLQQRRYEIYDGQPPRERFDDARAPAMERPAIYATQADGVAEGAMRLELAGLTEPRH</sequence>
<dbReference type="Proteomes" id="UP000694660">
    <property type="component" value="Unassembled WGS sequence"/>
</dbReference>
<evidence type="ECO:0000313" key="4">
    <source>
        <dbReference type="EMBL" id="MBT0962669.1"/>
    </source>
</evidence>
<dbReference type="PANTHER" id="PTHR30035:SF3">
    <property type="entry name" value="INTERMEMBRANE PHOSPHOLIPID TRANSPORT SYSTEM LIPOPROTEIN MLAA"/>
    <property type="match status" value="1"/>
</dbReference>
<evidence type="ECO:0000256" key="1">
    <source>
        <dbReference type="ARBA" id="ARBA00010634"/>
    </source>
</evidence>
<keyword evidence="4" id="KW-0449">Lipoprotein</keyword>
<feature type="chain" id="PRO_5037483578" evidence="3">
    <location>
        <begin position="31"/>
        <end position="276"/>
    </location>
</feature>
<gene>
    <name evidence="4" type="ORF">I8J34_15920</name>
</gene>
<dbReference type="PANTHER" id="PTHR30035">
    <property type="entry name" value="LIPOPROTEIN VACJ-RELATED"/>
    <property type="match status" value="1"/>
</dbReference>
<protein>
    <submittedName>
        <fullName evidence="4">VacJ family lipoprotein</fullName>
    </submittedName>
</protein>
<organism evidence="4 5">
    <name type="scientific">Denitromonas iodatirespirans</name>
    <dbReference type="NCBI Taxonomy" id="2795389"/>
    <lineage>
        <taxon>Bacteria</taxon>
        <taxon>Pseudomonadati</taxon>
        <taxon>Pseudomonadota</taxon>
        <taxon>Betaproteobacteria</taxon>
        <taxon>Rhodocyclales</taxon>
        <taxon>Zoogloeaceae</taxon>
        <taxon>Denitromonas</taxon>
    </lineage>
</organism>
<dbReference type="Pfam" id="PF04333">
    <property type="entry name" value="MlaA"/>
    <property type="match status" value="1"/>
</dbReference>
<accession>A0A944D9X2</accession>
<dbReference type="EMBL" id="JAEKFT010000019">
    <property type="protein sequence ID" value="MBT0962669.1"/>
    <property type="molecule type" value="Genomic_DNA"/>
</dbReference>
<dbReference type="GO" id="GO:0016020">
    <property type="term" value="C:membrane"/>
    <property type="evidence" value="ECO:0007669"/>
    <property type="project" value="InterPro"/>
</dbReference>
<dbReference type="GO" id="GO:0120010">
    <property type="term" value="P:intermembrane phospholipid transfer"/>
    <property type="evidence" value="ECO:0007669"/>
    <property type="project" value="TreeGrafter"/>
</dbReference>
<evidence type="ECO:0000256" key="3">
    <source>
        <dbReference type="SAM" id="SignalP"/>
    </source>
</evidence>
<dbReference type="AlphaFoldDB" id="A0A944D9X2"/>
<comment type="caution">
    <text evidence="4">The sequence shown here is derived from an EMBL/GenBank/DDBJ whole genome shotgun (WGS) entry which is preliminary data.</text>
</comment>
<dbReference type="PRINTS" id="PR01805">
    <property type="entry name" value="VACJLIPOPROT"/>
</dbReference>
<dbReference type="PROSITE" id="PS51257">
    <property type="entry name" value="PROKAR_LIPOPROTEIN"/>
    <property type="match status" value="1"/>
</dbReference>
<proteinExistence type="inferred from homology"/>
<evidence type="ECO:0000313" key="5">
    <source>
        <dbReference type="Proteomes" id="UP000694660"/>
    </source>
</evidence>
<reference evidence="5" key="1">
    <citation type="journal article" date="2022" name="ISME J.">
        <title>Genetic and phylogenetic analysis of dissimilatory iodate-reducing bacteria identifies potential niches across the world's oceans.</title>
        <authorList>
            <person name="Reyes-Umana V."/>
            <person name="Henning Z."/>
            <person name="Lee K."/>
            <person name="Barnum T.P."/>
            <person name="Coates J.D."/>
        </authorList>
    </citation>
    <scope>NUCLEOTIDE SEQUENCE [LARGE SCALE GENOMIC DNA]</scope>
    <source>
        <strain evidence="5">IR12</strain>
    </source>
</reference>
<evidence type="ECO:0000256" key="2">
    <source>
        <dbReference type="ARBA" id="ARBA00022729"/>
    </source>
</evidence>
<comment type="similarity">
    <text evidence="1">Belongs to the MlaA family.</text>
</comment>
<feature type="signal peptide" evidence="3">
    <location>
        <begin position="1"/>
        <end position="30"/>
    </location>
</feature>